<dbReference type="Proteomes" id="UP000036681">
    <property type="component" value="Unplaced"/>
</dbReference>
<accession>A0A0M3HXP1</accession>
<protein>
    <submittedName>
        <fullName evidence="2">F5/8 type C domain-containing protein</fullName>
    </submittedName>
</protein>
<evidence type="ECO:0000313" key="1">
    <source>
        <dbReference type="Proteomes" id="UP000036681"/>
    </source>
</evidence>
<dbReference type="WBParaSite" id="ALUE_0000813001-mRNA-1">
    <property type="protein sequence ID" value="ALUE_0000813001-mRNA-1"/>
    <property type="gene ID" value="ALUE_0000813001"/>
</dbReference>
<evidence type="ECO:0000313" key="2">
    <source>
        <dbReference type="WBParaSite" id="ALUE_0000813001-mRNA-1"/>
    </source>
</evidence>
<organism evidence="1 2">
    <name type="scientific">Ascaris lumbricoides</name>
    <name type="common">Giant roundworm</name>
    <dbReference type="NCBI Taxonomy" id="6252"/>
    <lineage>
        <taxon>Eukaryota</taxon>
        <taxon>Metazoa</taxon>
        <taxon>Ecdysozoa</taxon>
        <taxon>Nematoda</taxon>
        <taxon>Chromadorea</taxon>
        <taxon>Rhabditida</taxon>
        <taxon>Spirurina</taxon>
        <taxon>Ascaridomorpha</taxon>
        <taxon>Ascaridoidea</taxon>
        <taxon>Ascarididae</taxon>
        <taxon>Ascaris</taxon>
    </lineage>
</organism>
<reference evidence="2" key="1">
    <citation type="submission" date="2017-02" db="UniProtKB">
        <authorList>
            <consortium name="WormBaseParasite"/>
        </authorList>
    </citation>
    <scope>IDENTIFICATION</scope>
</reference>
<proteinExistence type="predicted"/>
<name>A0A0M3HXP1_ASCLU</name>
<dbReference type="AlphaFoldDB" id="A0A0M3HXP1"/>
<sequence>MFIGRKQTSSVFPLQRALSTCSGLPNCSAETFQWRGTGFRLPITWAIEDLDPQMLNRKDDLLATVHLFGITQESGMIRNKLIRLNTSDTTDWHKEPGTGHVTQRLVARCTQM</sequence>
<keyword evidence="1" id="KW-1185">Reference proteome</keyword>